<dbReference type="STRING" id="5098.A0A507QYZ4"/>
<proteinExistence type="predicted"/>
<organism evidence="2 3">
    <name type="scientific">Monascus purpureus</name>
    <name type="common">Red mold</name>
    <name type="synonym">Monascus anka</name>
    <dbReference type="NCBI Taxonomy" id="5098"/>
    <lineage>
        <taxon>Eukaryota</taxon>
        <taxon>Fungi</taxon>
        <taxon>Dikarya</taxon>
        <taxon>Ascomycota</taxon>
        <taxon>Pezizomycotina</taxon>
        <taxon>Eurotiomycetes</taxon>
        <taxon>Eurotiomycetidae</taxon>
        <taxon>Eurotiales</taxon>
        <taxon>Aspergillaceae</taxon>
        <taxon>Monascus</taxon>
    </lineage>
</organism>
<evidence type="ECO:0000313" key="3">
    <source>
        <dbReference type="Proteomes" id="UP000319663"/>
    </source>
</evidence>
<dbReference type="EMBL" id="VIFY01000049">
    <property type="protein sequence ID" value="TQB73134.1"/>
    <property type="molecule type" value="Genomic_DNA"/>
</dbReference>
<feature type="compositionally biased region" description="Polar residues" evidence="1">
    <location>
        <begin position="29"/>
        <end position="43"/>
    </location>
</feature>
<feature type="compositionally biased region" description="Acidic residues" evidence="1">
    <location>
        <begin position="121"/>
        <end position="133"/>
    </location>
</feature>
<sequence length="443" mass="49154">MTEAQKYEGALYKEKPSKNQRKGKDDSKQNPNTVSNNAAQQQPRPAKDAPNAVDSQSNAPPPGNTGENGQLPVNVFDYLVTGDTPNASRVSLSSAKEPMKMVDDAPSLFGASKALAQAGNEGDDEERLDDNDYQENGYTYGTGPVKQSTYSKTSNVSTEFLTPAPKEKKSHTRMKGKEDNHKAEGLTSDKKRKRNVEDVDMGGTDSRYEEDASMMDAPSSVVNNPGTPVLHSGLTGGLERILRIPSPGGGDETNGAHHRDTSSPIKRSRRSDKEKNRAERIVSTVFGLPGSRNEVTSKALIRSRRSSADANEGRKLKKSHRSHHDNAEGGKTSRKSSEGDRSSRRSKQLEYPRDSDAHDGEMILYHHPNVDEEQQYQLASEFLSLVTKGPESGRGMSVHKTLKRLHARQSQDVDRERQFEEDRQMWRALRLKRNERGEVVLFL</sequence>
<gene>
    <name evidence="2" type="ORF">MPDQ_006051</name>
</gene>
<keyword evidence="3" id="KW-1185">Reference proteome</keyword>
<feature type="compositionally biased region" description="Basic and acidic residues" evidence="1">
    <location>
        <begin position="11"/>
        <end position="28"/>
    </location>
</feature>
<evidence type="ECO:0000256" key="1">
    <source>
        <dbReference type="SAM" id="MobiDB-lite"/>
    </source>
</evidence>
<feature type="compositionally biased region" description="Polar residues" evidence="1">
    <location>
        <begin position="134"/>
        <end position="160"/>
    </location>
</feature>
<feature type="compositionally biased region" description="Basic and acidic residues" evidence="1">
    <location>
        <begin position="335"/>
        <end position="359"/>
    </location>
</feature>
<feature type="compositionally biased region" description="Basic and acidic residues" evidence="1">
    <location>
        <begin position="271"/>
        <end position="280"/>
    </location>
</feature>
<protein>
    <submittedName>
        <fullName evidence="2">Uncharacterized protein</fullName>
    </submittedName>
</protein>
<dbReference type="AlphaFoldDB" id="A0A507QYZ4"/>
<name>A0A507QYZ4_MONPU</name>
<feature type="region of interest" description="Disordered" evidence="1">
    <location>
        <begin position="1"/>
        <end position="74"/>
    </location>
</feature>
<dbReference type="Proteomes" id="UP000319663">
    <property type="component" value="Unassembled WGS sequence"/>
</dbReference>
<accession>A0A507QYZ4</accession>
<comment type="caution">
    <text evidence="2">The sequence shown here is derived from an EMBL/GenBank/DDBJ whole genome shotgun (WGS) entry which is preliminary data.</text>
</comment>
<reference evidence="2 3" key="1">
    <citation type="submission" date="2019-06" db="EMBL/GenBank/DDBJ databases">
        <title>Wine fermentation using esterase from Monascus purpureus.</title>
        <authorList>
            <person name="Geng C."/>
            <person name="Zhang Y."/>
        </authorList>
    </citation>
    <scope>NUCLEOTIDE SEQUENCE [LARGE SCALE GENOMIC DNA]</scope>
    <source>
        <strain evidence="2">HQ1</strain>
    </source>
</reference>
<evidence type="ECO:0000313" key="2">
    <source>
        <dbReference type="EMBL" id="TQB73134.1"/>
    </source>
</evidence>
<feature type="compositionally biased region" description="Basic and acidic residues" evidence="1">
    <location>
        <begin position="175"/>
        <end position="189"/>
    </location>
</feature>
<feature type="region of interest" description="Disordered" evidence="1">
    <location>
        <begin position="112"/>
        <end position="359"/>
    </location>
</feature>